<organism evidence="7 8">
    <name type="scientific">Haemonchus contortus</name>
    <name type="common">Barber pole worm</name>
    <dbReference type="NCBI Taxonomy" id="6289"/>
    <lineage>
        <taxon>Eukaryota</taxon>
        <taxon>Metazoa</taxon>
        <taxon>Ecdysozoa</taxon>
        <taxon>Nematoda</taxon>
        <taxon>Chromadorea</taxon>
        <taxon>Rhabditida</taxon>
        <taxon>Rhabditina</taxon>
        <taxon>Rhabditomorpha</taxon>
        <taxon>Strongyloidea</taxon>
        <taxon>Trichostrongylidae</taxon>
        <taxon>Haemonchus</taxon>
    </lineage>
</organism>
<dbReference type="Proteomes" id="UP000025227">
    <property type="component" value="Unplaced"/>
</dbReference>
<proteinExistence type="predicted"/>
<comment type="subcellular location">
    <subcellularLocation>
        <location evidence="1">Membrane</location>
    </subcellularLocation>
</comment>
<evidence type="ECO:0000259" key="6">
    <source>
        <dbReference type="PROSITE" id="PS50262"/>
    </source>
</evidence>
<reference evidence="8" key="1">
    <citation type="submission" date="2020-12" db="UniProtKB">
        <authorList>
            <consortium name="WormBaseParasite"/>
        </authorList>
    </citation>
    <scope>IDENTIFICATION</scope>
    <source>
        <strain evidence="8">MHco3</strain>
    </source>
</reference>
<keyword evidence="2 5" id="KW-0812">Transmembrane</keyword>
<dbReference type="Gene3D" id="1.20.1070.10">
    <property type="entry name" value="Rhodopsin 7-helix transmembrane proteins"/>
    <property type="match status" value="1"/>
</dbReference>
<sequence length="319" mass="36211">YDEFPGILLNSEQSQKDMAAAAMPSVTILIVYLCESFFLIIINLPLVLTIILRKKNRGRREFLIIAGMALGDIIYAFGFFFTVTRRLEYLSSAGTMVYRQECMTQLPTILCFLGNTLIGQMNIVVALDRFLAAVFPIWYFQTTMRYPVVLLSIAYGLSVAALILNWILVFTSDITRTYMISILCNFSDSTYPGFGTFLVYYRWSCIIIAGSMYVVVIVLLRKRFKVTSRAFASTMSKVQRKKIMQSNVTMGMTTLSAVVLLLIPDVLVYFSWPSNDSSVRLFLYSVILNKTLINFLIFFVRYRELRGIFGTTGSSIGHA</sequence>
<feature type="transmembrane region" description="Helical" evidence="5">
    <location>
        <begin position="282"/>
        <end position="300"/>
    </location>
</feature>
<evidence type="ECO:0000256" key="5">
    <source>
        <dbReference type="SAM" id="Phobius"/>
    </source>
</evidence>
<dbReference type="AlphaFoldDB" id="A0A7I5E548"/>
<dbReference type="InterPro" id="IPR047130">
    <property type="entry name" value="7TM_GPCR_Srsx_nematod"/>
</dbReference>
<dbReference type="InterPro" id="IPR019420">
    <property type="entry name" value="7TM_GPCR_serpentine_rcpt_Srbc"/>
</dbReference>
<dbReference type="InterPro" id="IPR017452">
    <property type="entry name" value="GPCR_Rhodpsn_7TM"/>
</dbReference>
<dbReference type="GO" id="GO:0016020">
    <property type="term" value="C:membrane"/>
    <property type="evidence" value="ECO:0007669"/>
    <property type="project" value="UniProtKB-SubCell"/>
</dbReference>
<dbReference type="Pfam" id="PF10316">
    <property type="entry name" value="7TM_GPCR_Srbc"/>
    <property type="match status" value="1"/>
</dbReference>
<feature type="transmembrane region" description="Helical" evidence="5">
    <location>
        <begin position="148"/>
        <end position="169"/>
    </location>
</feature>
<keyword evidence="7" id="KW-1185">Reference proteome</keyword>
<feature type="domain" description="G-protein coupled receptors family 1 profile" evidence="6">
    <location>
        <begin position="43"/>
        <end position="298"/>
    </location>
</feature>
<evidence type="ECO:0000313" key="7">
    <source>
        <dbReference type="Proteomes" id="UP000025227"/>
    </source>
</evidence>
<evidence type="ECO:0000256" key="1">
    <source>
        <dbReference type="ARBA" id="ARBA00004370"/>
    </source>
</evidence>
<dbReference type="WBParaSite" id="HCON_00003620-00001">
    <property type="protein sequence ID" value="HCON_00003620-00001"/>
    <property type="gene ID" value="HCON_00003620"/>
</dbReference>
<dbReference type="SUPFAM" id="SSF81321">
    <property type="entry name" value="Family A G protein-coupled receptor-like"/>
    <property type="match status" value="1"/>
</dbReference>
<dbReference type="CDD" id="cd00637">
    <property type="entry name" value="7tm_classA_rhodopsin-like"/>
    <property type="match status" value="1"/>
</dbReference>
<evidence type="ECO:0000256" key="4">
    <source>
        <dbReference type="ARBA" id="ARBA00023136"/>
    </source>
</evidence>
<feature type="transmembrane region" description="Helical" evidence="5">
    <location>
        <begin position="26"/>
        <end position="50"/>
    </location>
</feature>
<name>A0A7I5E548_HAECO</name>
<dbReference type="PANTHER" id="PTHR23360">
    <property type="entry name" value="G-PROTEIN COUPLED RECEPTORS FAMILY 1 PROFILE DOMAIN-CONTAINING PROTEIN-RELATED"/>
    <property type="match status" value="1"/>
</dbReference>
<dbReference type="OrthoDB" id="5811993at2759"/>
<dbReference type="PROSITE" id="PS50262">
    <property type="entry name" value="G_PROTEIN_RECEP_F1_2"/>
    <property type="match status" value="1"/>
</dbReference>
<accession>A0A7I5E548</accession>
<evidence type="ECO:0000256" key="2">
    <source>
        <dbReference type="ARBA" id="ARBA00022692"/>
    </source>
</evidence>
<protein>
    <submittedName>
        <fullName evidence="8">G_PROTEIN_RECEP_F1_2 domain-containing protein</fullName>
    </submittedName>
</protein>
<feature type="transmembrane region" description="Helical" evidence="5">
    <location>
        <begin position="103"/>
        <end position="127"/>
    </location>
</feature>
<feature type="transmembrane region" description="Helical" evidence="5">
    <location>
        <begin position="248"/>
        <end position="270"/>
    </location>
</feature>
<evidence type="ECO:0000313" key="8">
    <source>
        <dbReference type="WBParaSite" id="HCON_00003620-00001"/>
    </source>
</evidence>
<dbReference type="PANTHER" id="PTHR23360:SF26">
    <property type="entry name" value="G-PROTEIN COUPLED RECEPTORS FAMILY 1 PROFILE DOMAIN-CONTAINING PROTEIN"/>
    <property type="match status" value="1"/>
</dbReference>
<keyword evidence="4 5" id="KW-0472">Membrane</keyword>
<feature type="transmembrane region" description="Helical" evidence="5">
    <location>
        <begin position="62"/>
        <end position="83"/>
    </location>
</feature>
<evidence type="ECO:0000256" key="3">
    <source>
        <dbReference type="ARBA" id="ARBA00022989"/>
    </source>
</evidence>
<feature type="transmembrane region" description="Helical" evidence="5">
    <location>
        <begin position="200"/>
        <end position="220"/>
    </location>
</feature>
<keyword evidence="3 5" id="KW-1133">Transmembrane helix</keyword>
<dbReference type="OMA" id="VITRTEC"/>